<evidence type="ECO:0000313" key="2">
    <source>
        <dbReference type="Proteomes" id="UP000786989"/>
    </source>
</evidence>
<organism evidence="1 2">
    <name type="scientific">Slackia equolifaciens</name>
    <dbReference type="NCBI Taxonomy" id="498718"/>
    <lineage>
        <taxon>Bacteria</taxon>
        <taxon>Bacillati</taxon>
        <taxon>Actinomycetota</taxon>
        <taxon>Coriobacteriia</taxon>
        <taxon>Eggerthellales</taxon>
        <taxon>Eggerthellaceae</taxon>
        <taxon>Slackia</taxon>
    </lineage>
</organism>
<dbReference type="EMBL" id="DYWI01000160">
    <property type="protein sequence ID" value="HJF66098.1"/>
    <property type="molecule type" value="Genomic_DNA"/>
</dbReference>
<dbReference type="Proteomes" id="UP000786989">
    <property type="component" value="Unassembled WGS sequence"/>
</dbReference>
<name>A0A9D2UXY4_9ACTN</name>
<evidence type="ECO:0000313" key="1">
    <source>
        <dbReference type="EMBL" id="HJF66098.1"/>
    </source>
</evidence>
<accession>A0A9D2UXY4</accession>
<reference evidence="1" key="2">
    <citation type="submission" date="2021-09" db="EMBL/GenBank/DDBJ databases">
        <authorList>
            <person name="Gilroy R."/>
        </authorList>
    </citation>
    <scope>NUCLEOTIDE SEQUENCE</scope>
    <source>
        <strain evidence="1">ChiGjej6B6-11269</strain>
    </source>
</reference>
<dbReference type="AlphaFoldDB" id="A0A9D2UXY4"/>
<reference evidence="1" key="1">
    <citation type="journal article" date="2021" name="PeerJ">
        <title>Extensive microbial diversity within the chicken gut microbiome revealed by metagenomics and culture.</title>
        <authorList>
            <person name="Gilroy R."/>
            <person name="Ravi A."/>
            <person name="Getino M."/>
            <person name="Pursley I."/>
            <person name="Horton D.L."/>
            <person name="Alikhan N.F."/>
            <person name="Baker D."/>
            <person name="Gharbi K."/>
            <person name="Hall N."/>
            <person name="Watson M."/>
            <person name="Adriaenssens E.M."/>
            <person name="Foster-Nyarko E."/>
            <person name="Jarju S."/>
            <person name="Secka A."/>
            <person name="Antonio M."/>
            <person name="Oren A."/>
            <person name="Chaudhuri R.R."/>
            <person name="La Ragione R."/>
            <person name="Hildebrand F."/>
            <person name="Pallen M.J."/>
        </authorList>
    </citation>
    <scope>NUCLEOTIDE SEQUENCE</scope>
    <source>
        <strain evidence="1">ChiGjej6B6-11269</strain>
    </source>
</reference>
<protein>
    <submittedName>
        <fullName evidence="1">Uncharacterized protein</fullName>
    </submittedName>
</protein>
<sequence>MEIEQHIAYRGNEQTDPRFIAHPLSGIMLECMIFLINAQSPTKEKPALFSPSPTSDAQDLKNRAAIPPQTIPASLLTQYLDNIHQKSAAFGNHQ</sequence>
<comment type="caution">
    <text evidence="1">The sequence shown here is derived from an EMBL/GenBank/DDBJ whole genome shotgun (WGS) entry which is preliminary data.</text>
</comment>
<gene>
    <name evidence="1" type="ORF">K8U77_08320</name>
</gene>
<proteinExistence type="predicted"/>